<evidence type="ECO:0000313" key="3">
    <source>
        <dbReference type="Proteomes" id="UP000464053"/>
    </source>
</evidence>
<keyword evidence="3" id="KW-1185">Reference proteome</keyword>
<dbReference type="KEGG" id="mint:C7M51_03004"/>
<dbReference type="InterPro" id="IPR018003">
    <property type="entry name" value="Insecticidal_toxin/plasmid_vir"/>
</dbReference>
<dbReference type="AlphaFoldDB" id="A0A6P1Q139"/>
<sequence>MSTDNLLPVSEAESVIRLNKAGYRTVFDIVNKSRAHFIKTVPDIDATHAREIYRQAREHAETLKSLFRSWQLRQEPVIGGLKKLTTTSSPLLKETLLRNLGGDGDFSDLLARSTEYTDAASIQSLFSPGRYAAALYKVARNLHENGSAFDINKRRPDLQNLILSETTMNQEITSLDLLLEILQGNNSDHLNALSESFFPMTLPYDDKLTQINAALSAQGRTLNGIWDSLSDTQASSFAVDGYLTRSVSSPEVISGQRFFLKTEGEMVWLSHATAGGASLPGAHLNVGKPLAAAVQTAPLNITRKEGLLYLGIDGDVTLNGISLSGCYLMADSGEDNGKEGPYARMGNTKGNQQVSPTRHLAITLESDGNNGTWLKTSKGYIGVKSSGAADWPDALTVNEPTTATALLFTFCKDETGDTTISPEAMLPPDTTPNPPARTILNLTPLSYQLMANETLTQADIASHYGLKNGAQRSASDLATQLNDIPTFCQKTGLTFNQVLELTAQADYAHSATDAHNSCPFYKYGNTSREDVWKYGAAYLNSGLDDITQPDERLLWIQPEVRDTSGNITTPAALNFTDDTLVSLAGNAEKLIRLRNTTGLSFEMLDWVIVSASKAAGYDSPIPNSVVLRALAACVDLQERYGITPNTFVSFIGPVNPYARAQEKSFYESLFTLADQTGCIPLGGNVKCNGDAGSYESACFKALGVTSDEFVRIGRYCFGNVDRFKMSELTAGQIYRFGAIPRMLGLTFAEAECLWQLMAGGSDALLVALGRDTGFAAIDLIRRTEQVLSWMADNNLNLIQVQAMVSTVYNGTATAEMFTFLQNVYHSVKGSLSADGEMDDALHQKVCRALAGGFNLKANIMAQVTKWLDKTDASFTLDRYWANIKAFFGNAQNTTVEDLQKDTAGLVDATQRLSQLVLVARWLNLSEQDLMLLTDTPKQLDGSLPGTPQPDLPLLLLLTRFKRWQSQVTTSVDEALRLLPVLADGTAKAADVAEKIAVLHNLTADSVLRMNTLRFGNGKFPHSFAQLYSLLTWLRTGQMLNVGSAALHDLLTMAQSRVEAEDNVLIARVADTLTAGVSR</sequence>
<name>A0A6P1Q139_9GAMM</name>
<gene>
    <name evidence="2" type="ORF">C7M51_03004</name>
</gene>
<keyword evidence="1" id="KW-0843">Virulence</keyword>
<protein>
    <submittedName>
        <fullName evidence="2">Uncharacterized protein</fullName>
    </submittedName>
</protein>
<reference evidence="2 3" key="1">
    <citation type="submission" date="2018-03" db="EMBL/GenBank/DDBJ databases">
        <title>Pantoea intestinalis SRCM103226 isolated form the mealworm.</title>
        <authorList>
            <person name="Jeong D.-Y."/>
            <person name="Kim J.W."/>
        </authorList>
    </citation>
    <scope>NUCLEOTIDE SEQUENCE [LARGE SCALE GENOMIC DNA]</scope>
    <source>
        <strain evidence="2 3">SRCM103226</strain>
    </source>
</reference>
<dbReference type="OrthoDB" id="6463403at2"/>
<evidence type="ECO:0000313" key="2">
    <source>
        <dbReference type="EMBL" id="QHM72686.1"/>
    </source>
</evidence>
<organism evidence="2 3">
    <name type="scientific">Mixta intestinalis</name>
    <dbReference type="NCBI Taxonomy" id="1615494"/>
    <lineage>
        <taxon>Bacteria</taxon>
        <taxon>Pseudomonadati</taxon>
        <taxon>Pseudomonadota</taxon>
        <taxon>Gammaproteobacteria</taxon>
        <taxon>Enterobacterales</taxon>
        <taxon>Erwiniaceae</taxon>
        <taxon>Mixta</taxon>
    </lineage>
</organism>
<dbReference type="RefSeq" id="WP_160622477.1">
    <property type="nucleotide sequence ID" value="NZ_CP028271.1"/>
</dbReference>
<accession>A0A6P1Q139</accession>
<dbReference type="Pfam" id="PF03538">
    <property type="entry name" value="VRP1"/>
    <property type="match status" value="1"/>
</dbReference>
<dbReference type="EMBL" id="CP028271">
    <property type="protein sequence ID" value="QHM72686.1"/>
    <property type="molecule type" value="Genomic_DNA"/>
</dbReference>
<evidence type="ECO:0000256" key="1">
    <source>
        <dbReference type="ARBA" id="ARBA00023026"/>
    </source>
</evidence>
<proteinExistence type="predicted"/>
<dbReference type="Proteomes" id="UP000464053">
    <property type="component" value="Chromosome"/>
</dbReference>